<dbReference type="OrthoDB" id="2883027at2"/>
<evidence type="ECO:0000313" key="2">
    <source>
        <dbReference type="Proteomes" id="UP000276770"/>
    </source>
</evidence>
<keyword evidence="2" id="KW-1185">Reference proteome</keyword>
<reference evidence="1 2" key="1">
    <citation type="submission" date="2018-10" db="EMBL/GenBank/DDBJ databases">
        <title>Falsibacillus sp. genome draft.</title>
        <authorList>
            <person name="Shi S."/>
        </authorList>
    </citation>
    <scope>NUCLEOTIDE SEQUENCE [LARGE SCALE GENOMIC DNA]</scope>
    <source>
        <strain evidence="1 2">GY 10110</strain>
    </source>
</reference>
<dbReference type="AlphaFoldDB" id="A0A3L7JU18"/>
<dbReference type="Proteomes" id="UP000276770">
    <property type="component" value="Unassembled WGS sequence"/>
</dbReference>
<proteinExistence type="predicted"/>
<gene>
    <name evidence="1" type="ORF">D9X91_16525</name>
</gene>
<accession>A0A3L7JU18</accession>
<organism evidence="1 2">
    <name type="scientific">Falsibacillus albus</name>
    <dbReference type="NCBI Taxonomy" id="2478915"/>
    <lineage>
        <taxon>Bacteria</taxon>
        <taxon>Bacillati</taxon>
        <taxon>Bacillota</taxon>
        <taxon>Bacilli</taxon>
        <taxon>Bacillales</taxon>
        <taxon>Bacillaceae</taxon>
        <taxon>Falsibacillus</taxon>
    </lineage>
</organism>
<evidence type="ECO:0000313" key="1">
    <source>
        <dbReference type="EMBL" id="RLQ93589.1"/>
    </source>
</evidence>
<comment type="caution">
    <text evidence="1">The sequence shown here is derived from an EMBL/GenBank/DDBJ whole genome shotgun (WGS) entry which is preliminary data.</text>
</comment>
<dbReference type="RefSeq" id="WP_121681759.1">
    <property type="nucleotide sequence ID" value="NZ_RCVZ01000013.1"/>
</dbReference>
<sequence>MSVYHEDILHIWQPTTALKGRNPAQTAFKEIVRHDDYFKISIVDAYDTQVDLIYDQHRPSEVPDVEYYVWAYRYGTEYGRFDLNGKKVDETNRICTESSYFFKVSNSEFIKWFDKNPLINSFTHPTLEHHLYLTGDEVLDVLSIYEPKIIIAK</sequence>
<protein>
    <submittedName>
        <fullName evidence="1">Uncharacterized protein</fullName>
    </submittedName>
</protein>
<name>A0A3L7JU18_9BACI</name>
<dbReference type="EMBL" id="RCVZ01000013">
    <property type="protein sequence ID" value="RLQ93589.1"/>
    <property type="molecule type" value="Genomic_DNA"/>
</dbReference>